<accession>S8C6P3</accession>
<evidence type="ECO:0008006" key="3">
    <source>
        <dbReference type="Google" id="ProtNLM"/>
    </source>
</evidence>
<evidence type="ECO:0000313" key="2">
    <source>
        <dbReference type="Proteomes" id="UP000015453"/>
    </source>
</evidence>
<sequence length="113" mass="12365">MKGTAPDVLTFDMLIEMYSLRGDLVTALNIMKWCFGVSPTEATFGSMFTGLREARTCGDFQGAWKMREGRDGVGSRGVNDSALVRGLACETGVEILGDLEKRGFLSRAFNGDW</sequence>
<name>S8C6P3_9LAMI</name>
<reference evidence="1 2" key="1">
    <citation type="journal article" date="2013" name="BMC Genomics">
        <title>The miniature genome of a carnivorous plant Genlisea aurea contains a low number of genes and short non-coding sequences.</title>
        <authorList>
            <person name="Leushkin E.V."/>
            <person name="Sutormin R.A."/>
            <person name="Nabieva E.R."/>
            <person name="Penin A.A."/>
            <person name="Kondrashov A.S."/>
            <person name="Logacheva M.D."/>
        </authorList>
    </citation>
    <scope>NUCLEOTIDE SEQUENCE [LARGE SCALE GENOMIC DNA]</scope>
</reference>
<comment type="caution">
    <text evidence="1">The sequence shown here is derived from an EMBL/GenBank/DDBJ whole genome shotgun (WGS) entry which is preliminary data.</text>
</comment>
<dbReference type="Gene3D" id="1.25.40.10">
    <property type="entry name" value="Tetratricopeptide repeat domain"/>
    <property type="match status" value="1"/>
</dbReference>
<keyword evidence="2" id="KW-1185">Reference proteome</keyword>
<dbReference type="InterPro" id="IPR011990">
    <property type="entry name" value="TPR-like_helical_dom_sf"/>
</dbReference>
<protein>
    <recommendedName>
        <fullName evidence="3">Pentatricopeptide repeat-containing protein</fullName>
    </recommendedName>
</protein>
<evidence type="ECO:0000313" key="1">
    <source>
        <dbReference type="EMBL" id="EPS62455.1"/>
    </source>
</evidence>
<dbReference type="AlphaFoldDB" id="S8C6P3"/>
<dbReference type="EMBL" id="AUSU01006136">
    <property type="protein sequence ID" value="EPS62455.1"/>
    <property type="molecule type" value="Genomic_DNA"/>
</dbReference>
<dbReference type="Proteomes" id="UP000015453">
    <property type="component" value="Unassembled WGS sequence"/>
</dbReference>
<organism evidence="1 2">
    <name type="scientific">Genlisea aurea</name>
    <dbReference type="NCBI Taxonomy" id="192259"/>
    <lineage>
        <taxon>Eukaryota</taxon>
        <taxon>Viridiplantae</taxon>
        <taxon>Streptophyta</taxon>
        <taxon>Embryophyta</taxon>
        <taxon>Tracheophyta</taxon>
        <taxon>Spermatophyta</taxon>
        <taxon>Magnoliopsida</taxon>
        <taxon>eudicotyledons</taxon>
        <taxon>Gunneridae</taxon>
        <taxon>Pentapetalae</taxon>
        <taxon>asterids</taxon>
        <taxon>lamiids</taxon>
        <taxon>Lamiales</taxon>
        <taxon>Lentibulariaceae</taxon>
        <taxon>Genlisea</taxon>
    </lineage>
</organism>
<gene>
    <name evidence="1" type="ORF">M569_12338</name>
</gene>
<proteinExistence type="predicted"/>